<reference evidence="1 2" key="1">
    <citation type="submission" date="2018-07" db="EMBL/GenBank/DDBJ databases">
        <title>Genomic Encyclopedia of Type Strains, Phase III (KMG-III): the genomes of soil and plant-associated and newly described type strains.</title>
        <authorList>
            <person name="Whitman W."/>
        </authorList>
    </citation>
    <scope>NUCLEOTIDE SEQUENCE [LARGE SCALE GENOMIC DNA]</scope>
    <source>
        <strain evidence="1 2">CECT 7731</strain>
    </source>
</reference>
<gene>
    <name evidence="1" type="ORF">DFP77_102106</name>
</gene>
<sequence>MSYLDQFMQQWKTYLQQQLSLCGMNYIVSEAGDAADIKTNSLAYFSWLRTTSGANKSFDESRDEVAWIMLEKQLKAFAEKAEKGTFDLVSKLHLEKNQIQIVLNFSYDDEQHIVYVS</sequence>
<evidence type="ECO:0000313" key="2">
    <source>
        <dbReference type="Proteomes" id="UP000253506"/>
    </source>
</evidence>
<proteinExistence type="predicted"/>
<dbReference type="OrthoDB" id="6105811at2"/>
<name>A0A369AGW3_9GAMM</name>
<dbReference type="EMBL" id="QPJQ01000002">
    <property type="protein sequence ID" value="RCX08411.1"/>
    <property type="molecule type" value="Genomic_DNA"/>
</dbReference>
<protein>
    <submittedName>
        <fullName evidence="1">Uncharacterized protein</fullName>
    </submittedName>
</protein>
<dbReference type="AlphaFoldDB" id="A0A369AGW3"/>
<comment type="caution">
    <text evidence="1">The sequence shown here is derived from an EMBL/GenBank/DDBJ whole genome shotgun (WGS) entry which is preliminary data.</text>
</comment>
<accession>A0A369AGW3</accession>
<dbReference type="RefSeq" id="WP_114410543.1">
    <property type="nucleotide sequence ID" value="NZ_QPJQ01000002.1"/>
</dbReference>
<dbReference type="Proteomes" id="UP000253506">
    <property type="component" value="Unassembled WGS sequence"/>
</dbReference>
<evidence type="ECO:0000313" key="1">
    <source>
        <dbReference type="EMBL" id="RCX08411.1"/>
    </source>
</evidence>
<organism evidence="1 2">
    <name type="scientific">Marinomonas foliarum</name>
    <dbReference type="NCBI Taxonomy" id="491950"/>
    <lineage>
        <taxon>Bacteria</taxon>
        <taxon>Pseudomonadati</taxon>
        <taxon>Pseudomonadota</taxon>
        <taxon>Gammaproteobacteria</taxon>
        <taxon>Oceanospirillales</taxon>
        <taxon>Oceanospirillaceae</taxon>
        <taxon>Marinomonas</taxon>
    </lineage>
</organism>